<dbReference type="AlphaFoldDB" id="X0YBP4"/>
<accession>X0YBP4</accession>
<feature type="non-terminal residue" evidence="1">
    <location>
        <position position="1"/>
    </location>
</feature>
<gene>
    <name evidence="1" type="ORF">S01H1_86041</name>
</gene>
<organism evidence="1">
    <name type="scientific">marine sediment metagenome</name>
    <dbReference type="NCBI Taxonomy" id="412755"/>
    <lineage>
        <taxon>unclassified sequences</taxon>
        <taxon>metagenomes</taxon>
        <taxon>ecological metagenomes</taxon>
    </lineage>
</organism>
<proteinExistence type="predicted"/>
<evidence type="ECO:0000313" key="1">
    <source>
        <dbReference type="EMBL" id="GAG44707.1"/>
    </source>
</evidence>
<protein>
    <submittedName>
        <fullName evidence="1">Uncharacterized protein</fullName>
    </submittedName>
</protein>
<sequence length="49" mass="5447">NDDVSNLRMDNCGYTKKLKGFVSKNKTHFPEYLSGVDTRANGGYVVIPP</sequence>
<name>X0YBP4_9ZZZZ</name>
<comment type="caution">
    <text evidence="1">The sequence shown here is derived from an EMBL/GenBank/DDBJ whole genome shotgun (WGS) entry which is preliminary data.</text>
</comment>
<dbReference type="EMBL" id="BARS01059378">
    <property type="protein sequence ID" value="GAG44707.1"/>
    <property type="molecule type" value="Genomic_DNA"/>
</dbReference>
<feature type="non-terminal residue" evidence="1">
    <location>
        <position position="49"/>
    </location>
</feature>
<reference evidence="1" key="1">
    <citation type="journal article" date="2014" name="Front. Microbiol.">
        <title>High frequency of phylogenetically diverse reductive dehalogenase-homologous genes in deep subseafloor sedimentary metagenomes.</title>
        <authorList>
            <person name="Kawai M."/>
            <person name="Futagami T."/>
            <person name="Toyoda A."/>
            <person name="Takaki Y."/>
            <person name="Nishi S."/>
            <person name="Hori S."/>
            <person name="Arai W."/>
            <person name="Tsubouchi T."/>
            <person name="Morono Y."/>
            <person name="Uchiyama I."/>
            <person name="Ito T."/>
            <person name="Fujiyama A."/>
            <person name="Inagaki F."/>
            <person name="Takami H."/>
        </authorList>
    </citation>
    <scope>NUCLEOTIDE SEQUENCE</scope>
    <source>
        <strain evidence="1">Expedition CK06-06</strain>
    </source>
</reference>